<evidence type="ECO:0000256" key="2">
    <source>
        <dbReference type="ARBA" id="ARBA00010095"/>
    </source>
</evidence>
<reference evidence="8" key="1">
    <citation type="journal article" date="2013" name="Science">
        <title>The Amborella genome and the evolution of flowering plants.</title>
        <authorList>
            <consortium name="Amborella Genome Project"/>
        </authorList>
    </citation>
    <scope>NUCLEOTIDE SEQUENCE [LARGE SCALE GENOMIC DNA]</scope>
</reference>
<evidence type="ECO:0000313" key="7">
    <source>
        <dbReference type="EMBL" id="ERN13299.1"/>
    </source>
</evidence>
<dbReference type="GO" id="GO:0016020">
    <property type="term" value="C:membrane"/>
    <property type="evidence" value="ECO:0007669"/>
    <property type="project" value="UniProtKB-SubCell"/>
</dbReference>
<evidence type="ECO:0000256" key="1">
    <source>
        <dbReference type="ARBA" id="ARBA00004141"/>
    </source>
</evidence>
<dbReference type="STRING" id="13333.W1PYW1"/>
<proteinExistence type="inferred from homology"/>
<dbReference type="PANTHER" id="PTHR12290">
    <property type="entry name" value="CORNICHON-RELATED"/>
    <property type="match status" value="1"/>
</dbReference>
<feature type="transmembrane region" description="Helical" evidence="6">
    <location>
        <begin position="7"/>
        <end position="27"/>
    </location>
</feature>
<comment type="similarity">
    <text evidence="2">Belongs to the cornichon family.</text>
</comment>
<dbReference type="OrthoDB" id="434393at2759"/>
<sequence length="136" mass="16092">MEGDLFLWLLAFFLLIALLGLMVYQLMCLVDLEFDYINPYDSASQINRVILPEFIIQGILSLSFLLSGHWVMFLICSPYLYYSVRLYMLKQHLIDVTEIFNLLKREKKRRLFKLLYLFIVLVSTIFGMVFSVLDDD</sequence>
<dbReference type="GO" id="GO:0005102">
    <property type="term" value="F:signaling receptor binding"/>
    <property type="evidence" value="ECO:0000318"/>
    <property type="project" value="GO_Central"/>
</dbReference>
<feature type="transmembrane region" description="Helical" evidence="6">
    <location>
        <begin position="54"/>
        <end position="82"/>
    </location>
</feature>
<dbReference type="HOGENOM" id="CLU_112942_3_1_1"/>
<dbReference type="eggNOG" id="KOG2729">
    <property type="taxonomic scope" value="Eukaryota"/>
</dbReference>
<feature type="transmembrane region" description="Helical" evidence="6">
    <location>
        <begin position="114"/>
        <end position="133"/>
    </location>
</feature>
<dbReference type="AlphaFoldDB" id="W1PYW1"/>
<dbReference type="GO" id="GO:0016192">
    <property type="term" value="P:vesicle-mediated transport"/>
    <property type="evidence" value="ECO:0007669"/>
    <property type="project" value="InterPro"/>
</dbReference>
<dbReference type="Gramene" id="ERN13299">
    <property type="protein sequence ID" value="ERN13299"/>
    <property type="gene ID" value="AMTR_s00041p00063080"/>
</dbReference>
<evidence type="ECO:0000256" key="3">
    <source>
        <dbReference type="ARBA" id="ARBA00022692"/>
    </source>
</evidence>
<keyword evidence="5 6" id="KW-0472">Membrane</keyword>
<gene>
    <name evidence="7" type="ORF">AMTR_s00041p00063080</name>
</gene>
<dbReference type="EMBL" id="KI392588">
    <property type="protein sequence ID" value="ERN13299.1"/>
    <property type="molecule type" value="Genomic_DNA"/>
</dbReference>
<keyword evidence="8" id="KW-1185">Reference proteome</keyword>
<evidence type="ECO:0000256" key="6">
    <source>
        <dbReference type="SAM" id="Phobius"/>
    </source>
</evidence>
<dbReference type="SMART" id="SM01398">
    <property type="entry name" value="Cornichon"/>
    <property type="match status" value="1"/>
</dbReference>
<dbReference type="OMA" id="HKKECFI"/>
<keyword evidence="4 6" id="KW-1133">Transmembrane helix</keyword>
<evidence type="ECO:0000256" key="5">
    <source>
        <dbReference type="ARBA" id="ARBA00023136"/>
    </source>
</evidence>
<organism evidence="7 8">
    <name type="scientific">Amborella trichopoda</name>
    <dbReference type="NCBI Taxonomy" id="13333"/>
    <lineage>
        <taxon>Eukaryota</taxon>
        <taxon>Viridiplantae</taxon>
        <taxon>Streptophyta</taxon>
        <taxon>Embryophyta</taxon>
        <taxon>Tracheophyta</taxon>
        <taxon>Spermatophyta</taxon>
        <taxon>Magnoliopsida</taxon>
        <taxon>Amborellales</taxon>
        <taxon>Amborellaceae</taxon>
        <taxon>Amborella</taxon>
    </lineage>
</organism>
<evidence type="ECO:0000313" key="8">
    <source>
        <dbReference type="Proteomes" id="UP000017836"/>
    </source>
</evidence>
<comment type="subcellular location">
    <subcellularLocation>
        <location evidence="1">Membrane</location>
        <topology evidence="1">Multi-pass membrane protein</topology>
    </subcellularLocation>
</comment>
<name>W1PYW1_AMBTC</name>
<accession>W1PYW1</accession>
<dbReference type="Pfam" id="PF03311">
    <property type="entry name" value="Cornichon"/>
    <property type="match status" value="1"/>
</dbReference>
<protein>
    <submittedName>
        <fullName evidence="7">Uncharacterized protein</fullName>
    </submittedName>
</protein>
<dbReference type="KEGG" id="atr:18441539"/>
<dbReference type="Proteomes" id="UP000017836">
    <property type="component" value="Unassembled WGS sequence"/>
</dbReference>
<keyword evidence="3 6" id="KW-0812">Transmembrane</keyword>
<evidence type="ECO:0000256" key="4">
    <source>
        <dbReference type="ARBA" id="ARBA00022989"/>
    </source>
</evidence>
<dbReference type="InterPro" id="IPR003377">
    <property type="entry name" value="Cornichon"/>
</dbReference>